<keyword evidence="2" id="KW-1185">Reference proteome</keyword>
<dbReference type="EMBL" id="AGBW02006146">
    <property type="protein sequence ID" value="OWR55244.1"/>
    <property type="molecule type" value="Genomic_DNA"/>
</dbReference>
<dbReference type="Proteomes" id="UP000007151">
    <property type="component" value="Unassembled WGS sequence"/>
</dbReference>
<organism evidence="1 2">
    <name type="scientific">Danaus plexippus plexippus</name>
    <dbReference type="NCBI Taxonomy" id="278856"/>
    <lineage>
        <taxon>Eukaryota</taxon>
        <taxon>Metazoa</taxon>
        <taxon>Ecdysozoa</taxon>
        <taxon>Arthropoda</taxon>
        <taxon>Hexapoda</taxon>
        <taxon>Insecta</taxon>
        <taxon>Pterygota</taxon>
        <taxon>Neoptera</taxon>
        <taxon>Endopterygota</taxon>
        <taxon>Lepidoptera</taxon>
        <taxon>Glossata</taxon>
        <taxon>Ditrysia</taxon>
        <taxon>Papilionoidea</taxon>
        <taxon>Nymphalidae</taxon>
        <taxon>Danainae</taxon>
        <taxon>Danaini</taxon>
        <taxon>Danaina</taxon>
        <taxon>Danaus</taxon>
        <taxon>Danaus</taxon>
    </lineage>
</organism>
<name>A0A212FNC1_DANPL</name>
<accession>A0A212FNC1</accession>
<sequence length="9" mass="962">MVGNVTDVQ</sequence>
<proteinExistence type="predicted"/>
<dbReference type="InParanoid" id="A0A212FNC1"/>
<evidence type="ECO:0000313" key="2">
    <source>
        <dbReference type="Proteomes" id="UP000007151"/>
    </source>
</evidence>
<reference evidence="1 2" key="1">
    <citation type="journal article" date="2011" name="Cell">
        <title>The monarch butterfly genome yields insights into long-distance migration.</title>
        <authorList>
            <person name="Zhan S."/>
            <person name="Merlin C."/>
            <person name="Boore J.L."/>
            <person name="Reppert S.M."/>
        </authorList>
    </citation>
    <scope>NUCLEOTIDE SEQUENCE [LARGE SCALE GENOMIC DNA]</scope>
    <source>
        <strain evidence="1">F-2</strain>
    </source>
</reference>
<gene>
    <name evidence="1" type="ORF">KGM_212542A</name>
</gene>
<protein>
    <submittedName>
        <fullName evidence="1">Pleckstrin proteiny domain family B member 2</fullName>
    </submittedName>
</protein>
<comment type="caution">
    <text evidence="1">The sequence shown here is derived from an EMBL/GenBank/DDBJ whole genome shotgun (WGS) entry which is preliminary data.</text>
</comment>
<evidence type="ECO:0000313" key="1">
    <source>
        <dbReference type="EMBL" id="OWR55244.1"/>
    </source>
</evidence>
<dbReference type="KEGG" id="dpl:KGM_212542A"/>
<feature type="non-terminal residue" evidence="1">
    <location>
        <position position="9"/>
    </location>
</feature>